<evidence type="ECO:0000313" key="10">
    <source>
        <dbReference type="EMBL" id="KAJ3251675.1"/>
    </source>
</evidence>
<feature type="domain" description="Peptidase M20 dimerisation" evidence="9">
    <location>
        <begin position="277"/>
        <end position="430"/>
    </location>
</feature>
<evidence type="ECO:0000313" key="11">
    <source>
        <dbReference type="Proteomes" id="UP001210925"/>
    </source>
</evidence>
<keyword evidence="2" id="KW-0645">Protease</keyword>
<comment type="caution">
    <text evidence="10">The sequence shown here is derived from an EMBL/GenBank/DDBJ whole genome shotgun (WGS) entry which is preliminary data.</text>
</comment>
<evidence type="ECO:0000256" key="4">
    <source>
        <dbReference type="ARBA" id="ARBA00022801"/>
    </source>
</evidence>
<keyword evidence="5 7" id="KW-0862">Zinc</keyword>
<dbReference type="FunFam" id="3.40.630.10:FF:000027">
    <property type="entry name" value="N-fatty-acyl-amino acid synthase/hydrolase PM20D1"/>
    <property type="match status" value="1"/>
</dbReference>
<feature type="binding site" evidence="7">
    <location>
        <position position="245"/>
    </location>
    <ligand>
        <name>Zn(2+)</name>
        <dbReference type="ChEBI" id="CHEBI:29105"/>
        <label>2</label>
    </ligand>
</feature>
<dbReference type="PROSITE" id="PS00759">
    <property type="entry name" value="ARGE_DAPE_CPG2_2"/>
    <property type="match status" value="1"/>
</dbReference>
<evidence type="ECO:0000256" key="8">
    <source>
        <dbReference type="SAM" id="SignalP"/>
    </source>
</evidence>
<dbReference type="InterPro" id="IPR036264">
    <property type="entry name" value="Bact_exopeptidase_dim_dom"/>
</dbReference>
<protein>
    <recommendedName>
        <fullName evidence="9">Peptidase M20 dimerisation domain-containing protein</fullName>
    </recommendedName>
</protein>
<feature type="signal peptide" evidence="8">
    <location>
        <begin position="1"/>
        <end position="39"/>
    </location>
</feature>
<dbReference type="InterPro" id="IPR047177">
    <property type="entry name" value="Pept_M20A"/>
</dbReference>
<feature type="active site" evidence="6">
    <location>
        <position position="149"/>
    </location>
</feature>
<dbReference type="EMBL" id="JADGKB010000172">
    <property type="protein sequence ID" value="KAJ3251675.1"/>
    <property type="molecule type" value="Genomic_DNA"/>
</dbReference>
<feature type="binding site" evidence="7">
    <location>
        <position position="182"/>
    </location>
    <ligand>
        <name>Zn(2+)</name>
        <dbReference type="ChEBI" id="CHEBI:29105"/>
        <label>1</label>
    </ligand>
</feature>
<accession>A0AAD5U9T5</accession>
<dbReference type="GO" id="GO:0046872">
    <property type="term" value="F:metal ion binding"/>
    <property type="evidence" value="ECO:0007669"/>
    <property type="project" value="UniProtKB-KW"/>
</dbReference>
<feature type="active site" description="Proton acceptor" evidence="6">
    <location>
        <position position="216"/>
    </location>
</feature>
<feature type="binding site" evidence="7">
    <location>
        <position position="217"/>
    </location>
    <ligand>
        <name>Zn(2+)</name>
        <dbReference type="ChEBI" id="CHEBI:29105"/>
        <label>1</label>
    </ligand>
</feature>
<dbReference type="SUPFAM" id="SSF53187">
    <property type="entry name" value="Zn-dependent exopeptidases"/>
    <property type="match status" value="1"/>
</dbReference>
<dbReference type="AlphaFoldDB" id="A0AAD5U9T5"/>
<dbReference type="Pfam" id="PF01546">
    <property type="entry name" value="Peptidase_M20"/>
    <property type="match status" value="1"/>
</dbReference>
<dbReference type="GO" id="GO:0000328">
    <property type="term" value="C:fungal-type vacuole lumen"/>
    <property type="evidence" value="ECO:0007669"/>
    <property type="project" value="TreeGrafter"/>
</dbReference>
<feature type="binding site" evidence="7">
    <location>
        <position position="182"/>
    </location>
    <ligand>
        <name>Zn(2+)</name>
        <dbReference type="ChEBI" id="CHEBI:29105"/>
        <label>2</label>
    </ligand>
</feature>
<dbReference type="SUPFAM" id="SSF55031">
    <property type="entry name" value="Bacterial exopeptidase dimerisation domain"/>
    <property type="match status" value="1"/>
</dbReference>
<evidence type="ECO:0000259" key="9">
    <source>
        <dbReference type="Pfam" id="PF07687"/>
    </source>
</evidence>
<keyword evidence="11" id="KW-1185">Reference proteome</keyword>
<gene>
    <name evidence="10" type="ORF">HK103_002198</name>
</gene>
<dbReference type="CDD" id="cd05674">
    <property type="entry name" value="M20_yscS"/>
    <property type="match status" value="1"/>
</dbReference>
<dbReference type="PIRSF" id="PIRSF037217">
    <property type="entry name" value="Carboxypeptidase_S"/>
    <property type="match status" value="1"/>
</dbReference>
<comment type="similarity">
    <text evidence="1">Belongs to the peptidase M20A family.</text>
</comment>
<proteinExistence type="inferred from homology"/>
<evidence type="ECO:0000256" key="7">
    <source>
        <dbReference type="PIRSR" id="PIRSR037217-2"/>
    </source>
</evidence>
<evidence type="ECO:0000256" key="6">
    <source>
        <dbReference type="PIRSR" id="PIRSR037217-1"/>
    </source>
</evidence>
<keyword evidence="3 7" id="KW-0479">Metal-binding</keyword>
<feature type="binding site" evidence="7">
    <location>
        <position position="147"/>
    </location>
    <ligand>
        <name>Zn(2+)</name>
        <dbReference type="ChEBI" id="CHEBI:29105"/>
        <label>2</label>
    </ligand>
</feature>
<dbReference type="Gene3D" id="3.40.630.10">
    <property type="entry name" value="Zn peptidases"/>
    <property type="match status" value="1"/>
</dbReference>
<dbReference type="PANTHER" id="PTHR45962:SF1">
    <property type="entry name" value="N-FATTY-ACYL-AMINO ACID SYNTHASE_HYDROLASE PM20D1"/>
    <property type="match status" value="1"/>
</dbReference>
<dbReference type="PROSITE" id="PS00758">
    <property type="entry name" value="ARGE_DAPE_CPG2_1"/>
    <property type="match status" value="1"/>
</dbReference>
<organism evidence="10 11">
    <name type="scientific">Boothiomyces macroporosus</name>
    <dbReference type="NCBI Taxonomy" id="261099"/>
    <lineage>
        <taxon>Eukaryota</taxon>
        <taxon>Fungi</taxon>
        <taxon>Fungi incertae sedis</taxon>
        <taxon>Chytridiomycota</taxon>
        <taxon>Chytridiomycota incertae sedis</taxon>
        <taxon>Chytridiomycetes</taxon>
        <taxon>Rhizophydiales</taxon>
        <taxon>Terramycetaceae</taxon>
        <taxon>Boothiomyces</taxon>
    </lineage>
</organism>
<dbReference type="GO" id="GO:0004181">
    <property type="term" value="F:metallocarboxypeptidase activity"/>
    <property type="evidence" value="ECO:0007669"/>
    <property type="project" value="InterPro"/>
</dbReference>
<dbReference type="PANTHER" id="PTHR45962">
    <property type="entry name" value="N-FATTY-ACYL-AMINO ACID SYNTHASE/HYDROLASE PM20D1"/>
    <property type="match status" value="1"/>
</dbReference>
<dbReference type="InterPro" id="IPR011650">
    <property type="entry name" value="Peptidase_M20_dimer"/>
</dbReference>
<dbReference type="Pfam" id="PF07687">
    <property type="entry name" value="M20_dimer"/>
    <property type="match status" value="1"/>
</dbReference>
<name>A0AAD5U9T5_9FUNG</name>
<feature type="chain" id="PRO_5041938965" description="Peptidase M20 dimerisation domain-containing protein" evidence="8">
    <location>
        <begin position="40"/>
        <end position="543"/>
    </location>
</feature>
<evidence type="ECO:0000256" key="1">
    <source>
        <dbReference type="ARBA" id="ARBA00006247"/>
    </source>
</evidence>
<evidence type="ECO:0000256" key="3">
    <source>
        <dbReference type="ARBA" id="ARBA00022723"/>
    </source>
</evidence>
<dbReference type="InterPro" id="IPR001261">
    <property type="entry name" value="ArgE/DapE_CS"/>
</dbReference>
<dbReference type="Gene3D" id="3.30.70.360">
    <property type="match status" value="1"/>
</dbReference>
<evidence type="ECO:0000256" key="2">
    <source>
        <dbReference type="ARBA" id="ARBA00022670"/>
    </source>
</evidence>
<dbReference type="Proteomes" id="UP001210925">
    <property type="component" value="Unassembled WGS sequence"/>
</dbReference>
<dbReference type="InterPro" id="IPR017141">
    <property type="entry name" value="Pept_M20_carboxypep"/>
</dbReference>
<sequence>MEKSKSTPTRKFNFKFLARSVLLIPALLFLKSTIQVTSSGCIQPEPFNPANKSLDNNYQNLTTPTFTLPLFNRFSGAVQIPTVTYDEMIGDYQDPVLFAPFKDFRKYLQDNYPLVHQLEYHIINEYSLIYIWQGSDVSLKPIMLMAHMDVVPVDPATVSEWSHPPFSGFVDEKFIWGRGATDCKGTVIGIIEAVESLLKAGFTPKRTIIVSFGHDEEISGYHGQQHNVEYIFNRYGADGIEYVLDEGGSIVASDSFMNTSVIDSSKKESKHFAIIGIAEKGYLDVNITVNINKGGHASIAPPHTGIGILAEIIVALEDNPHQPELLASNPVLQTLQCINEHTNLLSTWQKFILHHWQWFKPLILHFAKKNPLTNIFFATTQAADVVKGGVKVNALPQTASIFINHRVAMHQSVDQVMDHIYQIVAPIAAKHSLSFLNQTGNAGSVVVGTEKIEPSPISPTGQSFEEIGSVVKRVFPNTIISPMLMTANTDTRWVWKLTRNIYRFTPAIIASDDGIHTVNERISKSNLVNIVKFYHELVRASTE</sequence>
<dbReference type="GO" id="GO:0051603">
    <property type="term" value="P:proteolysis involved in protein catabolic process"/>
    <property type="evidence" value="ECO:0007669"/>
    <property type="project" value="TreeGrafter"/>
</dbReference>
<reference evidence="10" key="1">
    <citation type="submission" date="2020-05" db="EMBL/GenBank/DDBJ databases">
        <title>Phylogenomic resolution of chytrid fungi.</title>
        <authorList>
            <person name="Stajich J.E."/>
            <person name="Amses K."/>
            <person name="Simmons R."/>
            <person name="Seto K."/>
            <person name="Myers J."/>
            <person name="Bonds A."/>
            <person name="Quandt C.A."/>
            <person name="Barry K."/>
            <person name="Liu P."/>
            <person name="Grigoriev I."/>
            <person name="Longcore J.E."/>
            <person name="James T.Y."/>
        </authorList>
    </citation>
    <scope>NUCLEOTIDE SEQUENCE</scope>
    <source>
        <strain evidence="10">PLAUS21</strain>
    </source>
</reference>
<dbReference type="Gene3D" id="1.10.150.900">
    <property type="match status" value="1"/>
</dbReference>
<keyword evidence="4" id="KW-0378">Hydrolase</keyword>
<feature type="binding site" evidence="7">
    <location>
        <position position="516"/>
    </location>
    <ligand>
        <name>Zn(2+)</name>
        <dbReference type="ChEBI" id="CHEBI:29105"/>
        <label>1</label>
    </ligand>
</feature>
<evidence type="ECO:0000256" key="5">
    <source>
        <dbReference type="ARBA" id="ARBA00022833"/>
    </source>
</evidence>
<keyword evidence="8" id="KW-0732">Signal</keyword>
<dbReference type="InterPro" id="IPR002933">
    <property type="entry name" value="Peptidase_M20"/>
</dbReference>